<accession>A0A5C3LVT6</accession>
<dbReference type="STRING" id="68775.A0A5C3LVT6"/>
<keyword evidence="3" id="KW-1185">Reference proteome</keyword>
<sequence length="108" mass="11689">MKLSITVISLCISSAIAQMLTINTPMLIMNFERERLSRGHHFTFSIPGNQPSAAPLANLGQKQNTFTTWIVNQPAGTSIELIIRDNVGHIAQSASFTVQTSVYAGNAS</sequence>
<reference evidence="2 3" key="1">
    <citation type="journal article" date="2019" name="Nat. Ecol. Evol.">
        <title>Megaphylogeny resolves global patterns of mushroom evolution.</title>
        <authorList>
            <person name="Varga T."/>
            <person name="Krizsan K."/>
            <person name="Foldi C."/>
            <person name="Dima B."/>
            <person name="Sanchez-Garcia M."/>
            <person name="Sanchez-Ramirez S."/>
            <person name="Szollosi G.J."/>
            <person name="Szarkandi J.G."/>
            <person name="Papp V."/>
            <person name="Albert L."/>
            <person name="Andreopoulos W."/>
            <person name="Angelini C."/>
            <person name="Antonin V."/>
            <person name="Barry K.W."/>
            <person name="Bougher N.L."/>
            <person name="Buchanan P."/>
            <person name="Buyck B."/>
            <person name="Bense V."/>
            <person name="Catcheside P."/>
            <person name="Chovatia M."/>
            <person name="Cooper J."/>
            <person name="Damon W."/>
            <person name="Desjardin D."/>
            <person name="Finy P."/>
            <person name="Geml J."/>
            <person name="Haridas S."/>
            <person name="Hughes K."/>
            <person name="Justo A."/>
            <person name="Karasinski D."/>
            <person name="Kautmanova I."/>
            <person name="Kiss B."/>
            <person name="Kocsube S."/>
            <person name="Kotiranta H."/>
            <person name="LaButti K.M."/>
            <person name="Lechner B.E."/>
            <person name="Liimatainen K."/>
            <person name="Lipzen A."/>
            <person name="Lukacs Z."/>
            <person name="Mihaltcheva S."/>
            <person name="Morgado L.N."/>
            <person name="Niskanen T."/>
            <person name="Noordeloos M.E."/>
            <person name="Ohm R.A."/>
            <person name="Ortiz-Santana B."/>
            <person name="Ovrebo C."/>
            <person name="Racz N."/>
            <person name="Riley R."/>
            <person name="Savchenko A."/>
            <person name="Shiryaev A."/>
            <person name="Soop K."/>
            <person name="Spirin V."/>
            <person name="Szebenyi C."/>
            <person name="Tomsovsky M."/>
            <person name="Tulloss R.E."/>
            <person name="Uehling J."/>
            <person name="Grigoriev I.V."/>
            <person name="Vagvolgyi C."/>
            <person name="Papp T."/>
            <person name="Martin F.M."/>
            <person name="Miettinen O."/>
            <person name="Hibbett D.S."/>
            <person name="Nagy L.G."/>
        </authorList>
    </citation>
    <scope>NUCLEOTIDE SEQUENCE [LARGE SCALE GENOMIC DNA]</scope>
    <source>
        <strain evidence="2 3">CBS 166.37</strain>
    </source>
</reference>
<feature type="signal peptide" evidence="1">
    <location>
        <begin position="1"/>
        <end position="17"/>
    </location>
</feature>
<name>A0A5C3LVT6_9AGAR</name>
<keyword evidence="1" id="KW-0732">Signal</keyword>
<feature type="chain" id="PRO_5023016633" description="Ser-Thr-rich glycosyl-phosphatidyl-inositol-anchored membrane family-domain-containing protein" evidence="1">
    <location>
        <begin position="18"/>
        <end position="108"/>
    </location>
</feature>
<dbReference type="AlphaFoldDB" id="A0A5C3LVT6"/>
<dbReference type="Proteomes" id="UP000308652">
    <property type="component" value="Unassembled WGS sequence"/>
</dbReference>
<dbReference type="EMBL" id="ML213615">
    <property type="protein sequence ID" value="TFK36236.1"/>
    <property type="molecule type" value="Genomic_DNA"/>
</dbReference>
<dbReference type="OrthoDB" id="3362246at2759"/>
<proteinExistence type="predicted"/>
<gene>
    <name evidence="2" type="ORF">BDQ12DRAFT_667937</name>
</gene>
<organism evidence="2 3">
    <name type="scientific">Crucibulum laeve</name>
    <dbReference type="NCBI Taxonomy" id="68775"/>
    <lineage>
        <taxon>Eukaryota</taxon>
        <taxon>Fungi</taxon>
        <taxon>Dikarya</taxon>
        <taxon>Basidiomycota</taxon>
        <taxon>Agaricomycotina</taxon>
        <taxon>Agaricomycetes</taxon>
        <taxon>Agaricomycetidae</taxon>
        <taxon>Agaricales</taxon>
        <taxon>Agaricineae</taxon>
        <taxon>Nidulariaceae</taxon>
        <taxon>Crucibulum</taxon>
    </lineage>
</organism>
<evidence type="ECO:0008006" key="4">
    <source>
        <dbReference type="Google" id="ProtNLM"/>
    </source>
</evidence>
<evidence type="ECO:0000313" key="2">
    <source>
        <dbReference type="EMBL" id="TFK36236.1"/>
    </source>
</evidence>
<evidence type="ECO:0000313" key="3">
    <source>
        <dbReference type="Proteomes" id="UP000308652"/>
    </source>
</evidence>
<protein>
    <recommendedName>
        <fullName evidence="4">Ser-Thr-rich glycosyl-phosphatidyl-inositol-anchored membrane family-domain-containing protein</fullName>
    </recommendedName>
</protein>
<evidence type="ECO:0000256" key="1">
    <source>
        <dbReference type="SAM" id="SignalP"/>
    </source>
</evidence>